<feature type="domain" description="HTH asnC-type" evidence="4">
    <location>
        <begin position="7"/>
        <end position="67"/>
    </location>
</feature>
<keyword evidence="3" id="KW-0804">Transcription</keyword>
<dbReference type="InterPro" id="IPR019887">
    <property type="entry name" value="Tscrpt_reg_AsnC/Lrp_C"/>
</dbReference>
<evidence type="ECO:0000313" key="6">
    <source>
        <dbReference type="Proteomes" id="UP000179935"/>
    </source>
</evidence>
<accession>A0A1S2PSU4</accession>
<dbReference type="RefSeq" id="WP_071365429.1">
    <property type="nucleotide sequence ID" value="NZ_MLYP01000018.1"/>
</dbReference>
<evidence type="ECO:0000256" key="2">
    <source>
        <dbReference type="ARBA" id="ARBA00023125"/>
    </source>
</evidence>
<dbReference type="PANTHER" id="PTHR30154">
    <property type="entry name" value="LEUCINE-RESPONSIVE REGULATORY PROTEIN"/>
    <property type="match status" value="1"/>
</dbReference>
<dbReference type="InterPro" id="IPR036388">
    <property type="entry name" value="WH-like_DNA-bd_sf"/>
</dbReference>
<keyword evidence="6" id="KW-1185">Reference proteome</keyword>
<dbReference type="InterPro" id="IPR000485">
    <property type="entry name" value="AsnC-type_HTH_dom"/>
</dbReference>
<dbReference type="InterPro" id="IPR036390">
    <property type="entry name" value="WH_DNA-bd_sf"/>
</dbReference>
<dbReference type="Pfam" id="PF01037">
    <property type="entry name" value="AsnC_trans_reg"/>
    <property type="match status" value="1"/>
</dbReference>
<organism evidence="5 6">
    <name type="scientific">Streptomyces colonosanans</name>
    <dbReference type="NCBI Taxonomy" id="1428652"/>
    <lineage>
        <taxon>Bacteria</taxon>
        <taxon>Bacillati</taxon>
        <taxon>Actinomycetota</taxon>
        <taxon>Actinomycetes</taxon>
        <taxon>Kitasatosporales</taxon>
        <taxon>Streptomycetaceae</taxon>
        <taxon>Streptomyces</taxon>
    </lineage>
</organism>
<evidence type="ECO:0000256" key="3">
    <source>
        <dbReference type="ARBA" id="ARBA00023163"/>
    </source>
</evidence>
<proteinExistence type="predicted"/>
<dbReference type="SUPFAM" id="SSF46785">
    <property type="entry name" value="Winged helix' DNA-binding domain"/>
    <property type="match status" value="1"/>
</dbReference>
<dbReference type="EMBL" id="MLYP01000018">
    <property type="protein sequence ID" value="OIJ96891.1"/>
    <property type="molecule type" value="Genomic_DNA"/>
</dbReference>
<protein>
    <submittedName>
        <fullName evidence="5">AsnC family transcriptional regulator</fullName>
    </submittedName>
</protein>
<dbReference type="GO" id="GO:0043565">
    <property type="term" value="F:sequence-specific DNA binding"/>
    <property type="evidence" value="ECO:0007669"/>
    <property type="project" value="InterPro"/>
</dbReference>
<reference evidence="5 6" key="1">
    <citation type="submission" date="2016-10" db="EMBL/GenBank/DDBJ databases">
        <title>Genome sequence of Streptomyces sp. MUSC 93.</title>
        <authorList>
            <person name="Lee L.-H."/>
            <person name="Ser H.-L."/>
            <person name="Law J.W.-F."/>
        </authorList>
    </citation>
    <scope>NUCLEOTIDE SEQUENCE [LARGE SCALE GENOMIC DNA]</scope>
    <source>
        <strain evidence="5 6">MUSC 93</strain>
    </source>
</reference>
<keyword evidence="1" id="KW-0805">Transcription regulation</keyword>
<dbReference type="OrthoDB" id="4050641at2"/>
<dbReference type="GO" id="GO:0005829">
    <property type="term" value="C:cytosol"/>
    <property type="evidence" value="ECO:0007669"/>
    <property type="project" value="TreeGrafter"/>
</dbReference>
<keyword evidence="2" id="KW-0238">DNA-binding</keyword>
<dbReference type="CDD" id="cd00090">
    <property type="entry name" value="HTH_ARSR"/>
    <property type="match status" value="1"/>
</dbReference>
<dbReference type="PANTHER" id="PTHR30154:SF34">
    <property type="entry name" value="TRANSCRIPTIONAL REGULATOR AZLB"/>
    <property type="match status" value="1"/>
</dbReference>
<dbReference type="Gene3D" id="3.30.70.920">
    <property type="match status" value="1"/>
</dbReference>
<evidence type="ECO:0000313" key="5">
    <source>
        <dbReference type="EMBL" id="OIJ96891.1"/>
    </source>
</evidence>
<dbReference type="STRING" id="1428652.BIV24_07695"/>
<evidence type="ECO:0000259" key="4">
    <source>
        <dbReference type="PROSITE" id="PS50956"/>
    </source>
</evidence>
<sequence length="177" mass="19240">MSSPSLLDDIDRRIIAILQADGRRAYSLIASDVGIPASSVRYRVQRLTDAGILQIVGIANPLTIGFDRMAMIGIRVRPGTAQAVCRALRELPETAYVITTAGGFDIMAEVMCRDTAHFTDLMTRRLHLIDGILATDSFFVLEVHKLAYGWGVGEVETSLLDALGPPDDAGIDRRAGR</sequence>
<dbReference type="InterPro" id="IPR019888">
    <property type="entry name" value="Tscrpt_reg_AsnC-like"/>
</dbReference>
<gene>
    <name evidence="5" type="ORF">BIV24_07695</name>
</gene>
<dbReference type="Proteomes" id="UP000179935">
    <property type="component" value="Unassembled WGS sequence"/>
</dbReference>
<dbReference type="GO" id="GO:0043200">
    <property type="term" value="P:response to amino acid"/>
    <property type="evidence" value="ECO:0007669"/>
    <property type="project" value="TreeGrafter"/>
</dbReference>
<name>A0A1S2PSU4_9ACTN</name>
<dbReference type="AlphaFoldDB" id="A0A1S2PSU4"/>
<dbReference type="SUPFAM" id="SSF54909">
    <property type="entry name" value="Dimeric alpha+beta barrel"/>
    <property type="match status" value="1"/>
</dbReference>
<dbReference type="Pfam" id="PF13404">
    <property type="entry name" value="HTH_AsnC-type"/>
    <property type="match status" value="1"/>
</dbReference>
<dbReference type="PRINTS" id="PR00033">
    <property type="entry name" value="HTHASNC"/>
</dbReference>
<dbReference type="PROSITE" id="PS50956">
    <property type="entry name" value="HTH_ASNC_2"/>
    <property type="match status" value="1"/>
</dbReference>
<comment type="caution">
    <text evidence="5">The sequence shown here is derived from an EMBL/GenBank/DDBJ whole genome shotgun (WGS) entry which is preliminary data.</text>
</comment>
<dbReference type="Gene3D" id="1.10.10.10">
    <property type="entry name" value="Winged helix-like DNA-binding domain superfamily/Winged helix DNA-binding domain"/>
    <property type="match status" value="1"/>
</dbReference>
<evidence type="ECO:0000256" key="1">
    <source>
        <dbReference type="ARBA" id="ARBA00023015"/>
    </source>
</evidence>
<dbReference type="InterPro" id="IPR011991">
    <property type="entry name" value="ArsR-like_HTH"/>
</dbReference>
<dbReference type="SMART" id="SM00344">
    <property type="entry name" value="HTH_ASNC"/>
    <property type="match status" value="1"/>
</dbReference>
<dbReference type="InterPro" id="IPR011008">
    <property type="entry name" value="Dimeric_a/b-barrel"/>
</dbReference>